<accession>A0A9N9W1K8</accession>
<feature type="coiled-coil region" evidence="7">
    <location>
        <begin position="1094"/>
        <end position="1122"/>
    </location>
</feature>
<keyword evidence="2" id="KW-0547">Nucleotide-binding</keyword>
<evidence type="ECO:0000313" key="12">
    <source>
        <dbReference type="EMBL" id="CAH0040185.1"/>
    </source>
</evidence>
<dbReference type="InterPro" id="IPR014001">
    <property type="entry name" value="Helicase_ATP-bd"/>
</dbReference>
<feature type="compositionally biased region" description="Acidic residues" evidence="8">
    <location>
        <begin position="850"/>
        <end position="876"/>
    </location>
</feature>
<dbReference type="PANTHER" id="PTHR45626:SF16">
    <property type="entry name" value="ATP-DEPENDENT HELICASE ULS1"/>
    <property type="match status" value="1"/>
</dbReference>
<evidence type="ECO:0000259" key="11">
    <source>
        <dbReference type="PROSITE" id="PS51194"/>
    </source>
</evidence>
<keyword evidence="6" id="KW-0863">Zinc-finger</keyword>
<feature type="region of interest" description="Disordered" evidence="8">
    <location>
        <begin position="181"/>
        <end position="208"/>
    </location>
</feature>
<dbReference type="InterPro" id="IPR027417">
    <property type="entry name" value="P-loop_NTPase"/>
</dbReference>
<feature type="region of interest" description="Disordered" evidence="8">
    <location>
        <begin position="117"/>
        <end position="136"/>
    </location>
</feature>
<dbReference type="CDD" id="cd18008">
    <property type="entry name" value="DEXDc_SHPRH-like"/>
    <property type="match status" value="1"/>
</dbReference>
<evidence type="ECO:0000256" key="1">
    <source>
        <dbReference type="ARBA" id="ARBA00007025"/>
    </source>
</evidence>
<dbReference type="InterPro" id="IPR000330">
    <property type="entry name" value="SNF2_N"/>
</dbReference>
<evidence type="ECO:0000259" key="9">
    <source>
        <dbReference type="PROSITE" id="PS50089"/>
    </source>
</evidence>
<dbReference type="Pfam" id="PF00176">
    <property type="entry name" value="SNF2-rel_dom"/>
    <property type="match status" value="1"/>
</dbReference>
<dbReference type="InterPro" id="IPR001841">
    <property type="entry name" value="Znf_RING"/>
</dbReference>
<feature type="compositionally biased region" description="Polar residues" evidence="8">
    <location>
        <begin position="77"/>
        <end position="90"/>
    </location>
</feature>
<evidence type="ECO:0000256" key="2">
    <source>
        <dbReference type="ARBA" id="ARBA00022741"/>
    </source>
</evidence>
<keyword evidence="13" id="KW-1185">Reference proteome</keyword>
<dbReference type="GO" id="GO:0005737">
    <property type="term" value="C:cytoplasm"/>
    <property type="evidence" value="ECO:0007669"/>
    <property type="project" value="TreeGrafter"/>
</dbReference>
<feature type="domain" description="RING-type" evidence="9">
    <location>
        <begin position="768"/>
        <end position="822"/>
    </location>
</feature>
<feature type="compositionally biased region" description="Basic residues" evidence="8">
    <location>
        <begin position="913"/>
        <end position="923"/>
    </location>
</feature>
<keyword evidence="7" id="KW-0175">Coiled coil</keyword>
<evidence type="ECO:0000259" key="10">
    <source>
        <dbReference type="PROSITE" id="PS51192"/>
    </source>
</evidence>
<evidence type="ECO:0008006" key="14">
    <source>
        <dbReference type="Google" id="ProtNLM"/>
    </source>
</evidence>
<feature type="region of interest" description="Disordered" evidence="8">
    <location>
        <begin position="46"/>
        <end position="111"/>
    </location>
</feature>
<reference evidence="13" key="1">
    <citation type="submission" date="2019-06" db="EMBL/GenBank/DDBJ databases">
        <authorList>
            <person name="Broberg M."/>
        </authorList>
    </citation>
    <scope>NUCLEOTIDE SEQUENCE [LARGE SCALE GENOMIC DNA]</scope>
</reference>
<comment type="caution">
    <text evidence="12">The sequence shown here is derived from an EMBL/GenBank/DDBJ whole genome shotgun (WGS) entry which is preliminary data.</text>
</comment>
<dbReference type="GO" id="GO:0005634">
    <property type="term" value="C:nucleus"/>
    <property type="evidence" value="ECO:0007669"/>
    <property type="project" value="TreeGrafter"/>
</dbReference>
<dbReference type="PROSITE" id="PS51194">
    <property type="entry name" value="HELICASE_CTER"/>
    <property type="match status" value="1"/>
</dbReference>
<dbReference type="GO" id="GO:0005524">
    <property type="term" value="F:ATP binding"/>
    <property type="evidence" value="ECO:0007669"/>
    <property type="project" value="UniProtKB-KW"/>
</dbReference>
<dbReference type="GO" id="GO:0004386">
    <property type="term" value="F:helicase activity"/>
    <property type="evidence" value="ECO:0007669"/>
    <property type="project" value="UniProtKB-KW"/>
</dbReference>
<protein>
    <recommendedName>
        <fullName evidence="14">ATP-dependent helicase</fullName>
    </recommendedName>
</protein>
<feature type="domain" description="Helicase ATP-binding" evidence="10">
    <location>
        <begin position="420"/>
        <end position="612"/>
    </location>
</feature>
<evidence type="ECO:0000256" key="6">
    <source>
        <dbReference type="PROSITE-ProRule" id="PRU00175"/>
    </source>
</evidence>
<dbReference type="PROSITE" id="PS50089">
    <property type="entry name" value="ZF_RING_2"/>
    <property type="match status" value="1"/>
</dbReference>
<evidence type="ECO:0000256" key="7">
    <source>
        <dbReference type="SAM" id="Coils"/>
    </source>
</evidence>
<keyword evidence="5" id="KW-0067">ATP-binding</keyword>
<feature type="compositionally biased region" description="Polar residues" evidence="8">
    <location>
        <begin position="268"/>
        <end position="281"/>
    </location>
</feature>
<name>A0A9N9W1K8_9HYPO</name>
<reference evidence="12 13" key="2">
    <citation type="submission" date="2021-10" db="EMBL/GenBank/DDBJ databases">
        <authorList>
            <person name="Piombo E."/>
        </authorList>
    </citation>
    <scope>NUCLEOTIDE SEQUENCE [LARGE SCALE GENOMIC DNA]</scope>
</reference>
<dbReference type="EMBL" id="CABFOC020000002">
    <property type="protein sequence ID" value="CAH0040185.1"/>
    <property type="molecule type" value="Genomic_DNA"/>
</dbReference>
<dbReference type="CDD" id="cd18793">
    <property type="entry name" value="SF2_C_SNF"/>
    <property type="match status" value="1"/>
</dbReference>
<dbReference type="AlphaFoldDB" id="A0A9N9W1K8"/>
<gene>
    <name evidence="12" type="ORF">CSOL1703_00003841</name>
</gene>
<dbReference type="InterPro" id="IPR038718">
    <property type="entry name" value="SNF2-like_sf"/>
</dbReference>
<feature type="domain" description="Helicase C-terminal" evidence="11">
    <location>
        <begin position="970"/>
        <end position="1128"/>
    </location>
</feature>
<dbReference type="InterPro" id="IPR013083">
    <property type="entry name" value="Znf_RING/FYVE/PHD"/>
</dbReference>
<dbReference type="GO" id="GO:0000724">
    <property type="term" value="P:double-strand break repair via homologous recombination"/>
    <property type="evidence" value="ECO:0007669"/>
    <property type="project" value="TreeGrafter"/>
</dbReference>
<dbReference type="SMART" id="SM00490">
    <property type="entry name" value="HELICc"/>
    <property type="match status" value="1"/>
</dbReference>
<dbReference type="InterPro" id="IPR050628">
    <property type="entry name" value="SNF2_RAD54_helicase_TF"/>
</dbReference>
<dbReference type="OrthoDB" id="423559at2759"/>
<dbReference type="Pfam" id="PF00271">
    <property type="entry name" value="Helicase_C"/>
    <property type="match status" value="1"/>
</dbReference>
<comment type="similarity">
    <text evidence="1">Belongs to the SNF2/RAD54 helicase family.</text>
</comment>
<dbReference type="GO" id="GO:0016787">
    <property type="term" value="F:hydrolase activity"/>
    <property type="evidence" value="ECO:0007669"/>
    <property type="project" value="UniProtKB-KW"/>
</dbReference>
<dbReference type="Gene3D" id="3.30.40.10">
    <property type="entry name" value="Zinc/RING finger domain, C3HC4 (zinc finger)"/>
    <property type="match status" value="1"/>
</dbReference>
<dbReference type="SUPFAM" id="SSF57850">
    <property type="entry name" value="RING/U-box"/>
    <property type="match status" value="1"/>
</dbReference>
<feature type="region of interest" description="Disordered" evidence="8">
    <location>
        <begin position="221"/>
        <end position="281"/>
    </location>
</feature>
<keyword evidence="3" id="KW-0378">Hydrolase</keyword>
<evidence type="ECO:0000256" key="5">
    <source>
        <dbReference type="ARBA" id="ARBA00022840"/>
    </source>
</evidence>
<keyword evidence="6" id="KW-0479">Metal-binding</keyword>
<feature type="region of interest" description="Disordered" evidence="8">
    <location>
        <begin position="843"/>
        <end position="934"/>
    </location>
</feature>
<dbReference type="GO" id="GO:0008270">
    <property type="term" value="F:zinc ion binding"/>
    <property type="evidence" value="ECO:0007669"/>
    <property type="project" value="UniProtKB-KW"/>
</dbReference>
<dbReference type="SUPFAM" id="SSF52540">
    <property type="entry name" value="P-loop containing nucleoside triphosphate hydrolases"/>
    <property type="match status" value="2"/>
</dbReference>
<dbReference type="SMART" id="SM00184">
    <property type="entry name" value="RING"/>
    <property type="match status" value="1"/>
</dbReference>
<evidence type="ECO:0000256" key="3">
    <source>
        <dbReference type="ARBA" id="ARBA00022801"/>
    </source>
</evidence>
<feature type="compositionally biased region" description="Basic and acidic residues" evidence="8">
    <location>
        <begin position="62"/>
        <end position="73"/>
    </location>
</feature>
<dbReference type="Pfam" id="PF13923">
    <property type="entry name" value="zf-C3HC4_2"/>
    <property type="match status" value="1"/>
</dbReference>
<feature type="compositionally biased region" description="Basic and acidic residues" evidence="8">
    <location>
        <begin position="895"/>
        <end position="912"/>
    </location>
</feature>
<dbReference type="Gene3D" id="3.40.50.300">
    <property type="entry name" value="P-loop containing nucleotide triphosphate hydrolases"/>
    <property type="match status" value="2"/>
</dbReference>
<dbReference type="Proteomes" id="UP000775872">
    <property type="component" value="Unassembled WGS sequence"/>
</dbReference>
<keyword evidence="6" id="KW-0862">Zinc</keyword>
<dbReference type="GO" id="GO:0008094">
    <property type="term" value="F:ATP-dependent activity, acting on DNA"/>
    <property type="evidence" value="ECO:0007669"/>
    <property type="project" value="TreeGrafter"/>
</dbReference>
<dbReference type="SMART" id="SM00487">
    <property type="entry name" value="DEXDc"/>
    <property type="match status" value="1"/>
</dbReference>
<dbReference type="PROSITE" id="PS51192">
    <property type="entry name" value="HELICASE_ATP_BIND_1"/>
    <property type="match status" value="1"/>
</dbReference>
<feature type="compositionally biased region" description="Polar residues" evidence="8">
    <location>
        <begin position="221"/>
        <end position="232"/>
    </location>
</feature>
<sequence length="1140" mass="128217">MDVDTLSDDLTIQQVMLGSIEEETFDGVEQEREEIMAEIARLKALLEEAKKPGQSHQAGSSSHERPATPEHQHYSPAGSSLSIPDSTSHGATRDQHNASQYSLPSRKRDRDNSFYQANKSRRTTPSPHPATSFSSSYDFDNLEVIDLTGDIDPDFMAEQVRQEKLLEQEKADQEFARLLSSQGEGTASTPHFSQNSAPRASQASPFTPKSAFGKIMETQRLNGMPSTSQGRNGPSVKREPGSSLNPVSGAMPGAYDPTWDGPVGPGSGQTPKQSPYRSQIVPQPGKYQVPVMHPPASMAGLRADNPIIVGESSSYPQQPIPRHPMIQGRGNSLSDIISLTSGYDYTNNLDPFGNPLPERLTSYINDMVHDTRVSEKELDDLLQNIRPDMEIPERDRVGTPEGLKGTLYHHQEIALTWLKKMEEGTNKGGILADDMGLGKTISMISLMLARPPTTRPKTNLIIGPVALLRQWEEEIRDKVQPSHRMSIFVHHGNKKLSVTSDDLARYDVVLTTYMTLAAESKRLEKLKDEYEVQRRQIDYNDRNIIKKFPLLHPRTNFYRIILDEAQCIKNRNTQSAKACHKLNGVHRWCLSGTPMMNGVDELFSLLAFLKIKPYCVWEKFRQAFGSLFGKKGDPTSEAMSRLRVLLKAIMLRRKKNSTIDGRPILRLPPKTEETVHVKLTQDELDFYKQLEEKSQVIFNKYLRDGSVGKNYSHILVLLLRLRQACCHPHLNLDVDDAAPTSAANVEEIVRKLDPATVERIKAIEAFECPVCYDAVQSPQFFVPCGHDSCQQCLARIVDSAAANSIREGNETTGVTARCPVCRGNFEPAKCFSLQTFQKIHVQSDVKAEEKEDLEETDDDVSDSDLDDEPDDEDADDVDSKGNLKGFIVDDEDSKDDLYGAKQEDEDKKDKKDQKRKKKKRSKGKGKDRAPDVKPSMLKQLRMEANKNHVAYKKYMAYLHKTWLPSAKVAECMKLLTAIQETGEKTIIFSQWTLLLDLAEVGMKHEGFAKKPVRYDGGMSANERNNAAHEFRTKEDVKVILVALKAGNAGLNLADASRVIILDPFWNPYIEMQAVDRAYRIGQQREVKVYRILTQETVEDRIMELQERKKEMVEAALDEAAGKSISRLSTSELKYLFNGRR</sequence>
<dbReference type="InterPro" id="IPR049730">
    <property type="entry name" value="SNF2/RAD54-like_C"/>
</dbReference>
<evidence type="ECO:0000256" key="8">
    <source>
        <dbReference type="SAM" id="MobiDB-lite"/>
    </source>
</evidence>
<keyword evidence="4" id="KW-0347">Helicase</keyword>
<proteinExistence type="inferred from homology"/>
<evidence type="ECO:0000313" key="13">
    <source>
        <dbReference type="Proteomes" id="UP000775872"/>
    </source>
</evidence>
<evidence type="ECO:0000256" key="4">
    <source>
        <dbReference type="ARBA" id="ARBA00022806"/>
    </source>
</evidence>
<organism evidence="12 13">
    <name type="scientific">Clonostachys solani</name>
    <dbReference type="NCBI Taxonomy" id="160281"/>
    <lineage>
        <taxon>Eukaryota</taxon>
        <taxon>Fungi</taxon>
        <taxon>Dikarya</taxon>
        <taxon>Ascomycota</taxon>
        <taxon>Pezizomycotina</taxon>
        <taxon>Sordariomycetes</taxon>
        <taxon>Hypocreomycetidae</taxon>
        <taxon>Hypocreales</taxon>
        <taxon>Bionectriaceae</taxon>
        <taxon>Clonostachys</taxon>
    </lineage>
</organism>
<dbReference type="Gene3D" id="3.40.50.10810">
    <property type="entry name" value="Tandem AAA-ATPase domain"/>
    <property type="match status" value="1"/>
</dbReference>
<feature type="compositionally biased region" description="Polar residues" evidence="8">
    <location>
        <begin position="181"/>
        <end position="207"/>
    </location>
</feature>
<dbReference type="PANTHER" id="PTHR45626">
    <property type="entry name" value="TRANSCRIPTION TERMINATION FACTOR 2-RELATED"/>
    <property type="match status" value="1"/>
</dbReference>
<dbReference type="InterPro" id="IPR001650">
    <property type="entry name" value="Helicase_C-like"/>
</dbReference>